<organism evidence="1">
    <name type="scientific">Salmonella diarizonae</name>
    <dbReference type="NCBI Taxonomy" id="59204"/>
    <lineage>
        <taxon>Bacteria</taxon>
        <taxon>Pseudomonadati</taxon>
        <taxon>Pseudomonadota</taxon>
        <taxon>Gammaproteobacteria</taxon>
        <taxon>Enterobacterales</taxon>
        <taxon>Enterobacteriaceae</taxon>
        <taxon>Salmonella</taxon>
    </lineage>
</organism>
<gene>
    <name evidence="1" type="ORF">GBZ41_22435</name>
</gene>
<name>A0A6Y2X4J8_SALDZ</name>
<sequence length="283" mass="32528">TNKPLILVPKDIVRDLPISTDWSGAVHTMKENTDLRDRINTNIGNLLASMTKKQKDEAKRRALEKKEYFEDLLTLIKEVEKEPYDFKADRNGELFWLRLASSIDKKYPFNLSGYNKKLTLDDVEHLVSDILNQFKDLIENKGLWKEMWADDKKPRKEKAAQRLLFAVAYSYCKANNLDISPEADSGNGPVDFKLSQGFEQKVLVEVKLSSNGKLLHGYEKQLEIYKKGDDTERAFFVIVDIGYIGDKYQKVQQARIAAEKEGKKVSKIIHIDAQQKDSASKRI</sequence>
<dbReference type="AlphaFoldDB" id="A0A6Y2X4J8"/>
<accession>A0A6Y2X4J8</accession>
<evidence type="ECO:0000313" key="1">
    <source>
        <dbReference type="EMBL" id="HAB4726407.1"/>
    </source>
</evidence>
<dbReference type="EMBL" id="DAAGVM010000227">
    <property type="protein sequence ID" value="HAB4726407.1"/>
    <property type="molecule type" value="Genomic_DNA"/>
</dbReference>
<proteinExistence type="predicted"/>
<comment type="caution">
    <text evidence="1">The sequence shown here is derived from an EMBL/GenBank/DDBJ whole genome shotgun (WGS) entry which is preliminary data.</text>
</comment>
<reference evidence="1" key="2">
    <citation type="submission" date="2019-10" db="EMBL/GenBank/DDBJ databases">
        <authorList>
            <consortium name="NCBI Pathogen Detection Project"/>
        </authorList>
    </citation>
    <scope>NUCLEOTIDE SEQUENCE</scope>
    <source>
        <strain evidence="1">Salmonella enterica</strain>
    </source>
</reference>
<reference evidence="1" key="1">
    <citation type="journal article" date="2018" name="Genome Biol.">
        <title>SKESA: strategic k-mer extension for scrupulous assemblies.</title>
        <authorList>
            <person name="Souvorov A."/>
            <person name="Agarwala R."/>
            <person name="Lipman D.J."/>
        </authorList>
    </citation>
    <scope>NUCLEOTIDE SEQUENCE</scope>
    <source>
        <strain evidence="1">Salmonella enterica</strain>
    </source>
</reference>
<protein>
    <submittedName>
        <fullName evidence="1">Uncharacterized protein</fullName>
    </submittedName>
</protein>
<feature type="non-terminal residue" evidence="1">
    <location>
        <position position="1"/>
    </location>
</feature>